<evidence type="ECO:0000256" key="2">
    <source>
        <dbReference type="ARBA" id="ARBA00022448"/>
    </source>
</evidence>
<dbReference type="Proteomes" id="UP001144256">
    <property type="component" value="Unassembled WGS sequence"/>
</dbReference>
<comment type="similarity">
    <text evidence="1">Belongs to the V-ATPase E subunit family.</text>
</comment>
<dbReference type="SUPFAM" id="SSF160527">
    <property type="entry name" value="V-type ATPase subunit E-like"/>
    <property type="match status" value="1"/>
</dbReference>
<accession>A0A9W5YEH1</accession>
<dbReference type="Pfam" id="PF01991">
    <property type="entry name" value="vATP-synt_E"/>
    <property type="match status" value="1"/>
</dbReference>
<dbReference type="Gene3D" id="1.20.5.620">
    <property type="entry name" value="F1F0 ATP synthase subunit B, membrane domain"/>
    <property type="match status" value="1"/>
</dbReference>
<keyword evidence="2" id="KW-0813">Transport</keyword>
<dbReference type="Gene3D" id="3.30.2320.30">
    <property type="entry name" value="ATP synthase, E subunit, C-terminal"/>
    <property type="match status" value="1"/>
</dbReference>
<dbReference type="GO" id="GO:0033178">
    <property type="term" value="C:proton-transporting two-sector ATPase complex, catalytic domain"/>
    <property type="evidence" value="ECO:0007669"/>
    <property type="project" value="InterPro"/>
</dbReference>
<evidence type="ECO:0000313" key="5">
    <source>
        <dbReference type="Proteomes" id="UP001144256"/>
    </source>
</evidence>
<dbReference type="EMBL" id="BRLB01000012">
    <property type="protein sequence ID" value="GKX30848.1"/>
    <property type="molecule type" value="Genomic_DNA"/>
</dbReference>
<dbReference type="InterPro" id="IPR038495">
    <property type="entry name" value="ATPase_E_C"/>
</dbReference>
<dbReference type="RefSeq" id="WP_281817367.1">
    <property type="nucleotide sequence ID" value="NZ_BRLB01000012.1"/>
</dbReference>
<comment type="caution">
    <text evidence="4">The sequence shown here is derived from an EMBL/GenBank/DDBJ whole genome shotgun (WGS) entry which is preliminary data.</text>
</comment>
<keyword evidence="3" id="KW-0406">Ion transport</keyword>
<dbReference type="AlphaFoldDB" id="A0A9W5YEH1"/>
<gene>
    <name evidence="4" type="ORF">SH1V18_33280</name>
</gene>
<evidence type="ECO:0000256" key="3">
    <source>
        <dbReference type="ARBA" id="ARBA00023065"/>
    </source>
</evidence>
<sequence length="198" mass="23383">MRIVEEKIDKFAHDIMTDVSKKRKAIMEQTEKELEAIYEEKELAYLSKAYEIIQNGLKSIQREKNEILSRSIMDSKRKILKAREDIIKDTFEDAEKKLKNFTLKKDYCAYLKKMIKEDIEQIGKGDILIYIANTDEKYLAPLNKEFDNNVALEDKNNKMIGGCKIFNKTRNIFIDDSFYSKLYGQKEIFLHNCNLEIE</sequence>
<reference evidence="4" key="1">
    <citation type="submission" date="2022-06" db="EMBL/GenBank/DDBJ databases">
        <title>Vallitalea longa sp. nov., an anaerobic bacterium isolated from marine sediment.</title>
        <authorList>
            <person name="Hirano S."/>
            <person name="Terahara T."/>
            <person name="Mori K."/>
            <person name="Hamada M."/>
            <person name="Matsumoto R."/>
            <person name="Kobayashi T."/>
        </authorList>
    </citation>
    <scope>NUCLEOTIDE SEQUENCE</scope>
    <source>
        <strain evidence="4">SH18-1</strain>
    </source>
</reference>
<dbReference type="InterPro" id="IPR002842">
    <property type="entry name" value="ATPase_V1_Esu"/>
</dbReference>
<organism evidence="4 5">
    <name type="scientific">Vallitalea longa</name>
    <dbReference type="NCBI Taxonomy" id="2936439"/>
    <lineage>
        <taxon>Bacteria</taxon>
        <taxon>Bacillati</taxon>
        <taxon>Bacillota</taxon>
        <taxon>Clostridia</taxon>
        <taxon>Lachnospirales</taxon>
        <taxon>Vallitaleaceae</taxon>
        <taxon>Vallitalea</taxon>
    </lineage>
</organism>
<protein>
    <submittedName>
        <fullName evidence="4">Uncharacterized protein</fullName>
    </submittedName>
</protein>
<keyword evidence="5" id="KW-1185">Reference proteome</keyword>
<name>A0A9W5YEH1_9FIRM</name>
<proteinExistence type="inferred from homology"/>
<dbReference type="GO" id="GO:0046961">
    <property type="term" value="F:proton-transporting ATPase activity, rotational mechanism"/>
    <property type="evidence" value="ECO:0007669"/>
    <property type="project" value="InterPro"/>
</dbReference>
<evidence type="ECO:0000313" key="4">
    <source>
        <dbReference type="EMBL" id="GKX30848.1"/>
    </source>
</evidence>
<evidence type="ECO:0000256" key="1">
    <source>
        <dbReference type="ARBA" id="ARBA00005901"/>
    </source>
</evidence>